<evidence type="ECO:0000313" key="3">
    <source>
        <dbReference type="Proteomes" id="UP000681035"/>
    </source>
</evidence>
<evidence type="ECO:0000313" key="2">
    <source>
        <dbReference type="EMBL" id="BCK82605.1"/>
    </source>
</evidence>
<dbReference type="PANTHER" id="PTHR33336">
    <property type="entry name" value="QUINOL MONOOXYGENASE YGIN-RELATED"/>
    <property type="match status" value="1"/>
</dbReference>
<reference evidence="2" key="1">
    <citation type="submission" date="2020-09" db="EMBL/GenBank/DDBJ databases">
        <title>New species isolated from human feces.</title>
        <authorList>
            <person name="Kitahara M."/>
            <person name="Shigeno Y."/>
            <person name="Shime M."/>
            <person name="Matsumoto Y."/>
            <person name="Nakamura S."/>
            <person name="Motooka D."/>
            <person name="Fukuoka S."/>
            <person name="Nishikawa H."/>
            <person name="Benno Y."/>
        </authorList>
    </citation>
    <scope>NUCLEOTIDE SEQUENCE</scope>
    <source>
        <strain evidence="2">MM50</strain>
    </source>
</reference>
<organism evidence="2 3">
    <name type="scientific">Vescimonas coprocola</name>
    <dbReference type="NCBI Taxonomy" id="2714355"/>
    <lineage>
        <taxon>Bacteria</taxon>
        <taxon>Bacillati</taxon>
        <taxon>Bacillota</taxon>
        <taxon>Clostridia</taxon>
        <taxon>Eubacteriales</taxon>
        <taxon>Oscillospiraceae</taxon>
        <taxon>Vescimonas</taxon>
    </lineage>
</organism>
<dbReference type="AlphaFoldDB" id="A0A810Q7J3"/>
<evidence type="ECO:0000259" key="1">
    <source>
        <dbReference type="Pfam" id="PF03992"/>
    </source>
</evidence>
<dbReference type="Gene3D" id="3.30.70.100">
    <property type="match status" value="1"/>
</dbReference>
<dbReference type="GO" id="GO:0005829">
    <property type="term" value="C:cytosol"/>
    <property type="evidence" value="ECO:0007669"/>
    <property type="project" value="TreeGrafter"/>
</dbReference>
<keyword evidence="2" id="KW-0503">Monooxygenase</keyword>
<dbReference type="EMBL" id="AP023418">
    <property type="protein sequence ID" value="BCK82605.1"/>
    <property type="molecule type" value="Genomic_DNA"/>
</dbReference>
<dbReference type="KEGG" id="vcop:MM50RIKEN_23680"/>
<dbReference type="RefSeq" id="WP_213541159.1">
    <property type="nucleotide sequence ID" value="NZ_AP023418.1"/>
</dbReference>
<sequence length="102" mass="12143">MRESEPLTLYVVYTAKPGCREAFVRQIVMEGIADTIRREEGCIRYDYYFSAQQEDKILLVEQWQTQAHQRIHLQQPHMARLRELKEQYVADTRLGRVTLEEA</sequence>
<proteinExistence type="predicted"/>
<dbReference type="SUPFAM" id="SSF54909">
    <property type="entry name" value="Dimeric alpha+beta barrel"/>
    <property type="match status" value="1"/>
</dbReference>
<dbReference type="PANTHER" id="PTHR33336:SF3">
    <property type="entry name" value="ABM DOMAIN-CONTAINING PROTEIN"/>
    <property type="match status" value="1"/>
</dbReference>
<dbReference type="Proteomes" id="UP000681035">
    <property type="component" value="Chromosome"/>
</dbReference>
<dbReference type="InterPro" id="IPR007138">
    <property type="entry name" value="ABM_dom"/>
</dbReference>
<accession>A0A810Q7J3</accession>
<dbReference type="GO" id="GO:0004497">
    <property type="term" value="F:monooxygenase activity"/>
    <property type="evidence" value="ECO:0007669"/>
    <property type="project" value="UniProtKB-KW"/>
</dbReference>
<gene>
    <name evidence="2" type="ORF">MM50RIKEN_23680</name>
</gene>
<dbReference type="InterPro" id="IPR050744">
    <property type="entry name" value="AI-2_Isomerase_LsrG"/>
</dbReference>
<feature type="domain" description="ABM" evidence="1">
    <location>
        <begin position="7"/>
        <end position="83"/>
    </location>
</feature>
<dbReference type="InterPro" id="IPR011008">
    <property type="entry name" value="Dimeric_a/b-barrel"/>
</dbReference>
<dbReference type="Pfam" id="PF03992">
    <property type="entry name" value="ABM"/>
    <property type="match status" value="1"/>
</dbReference>
<protein>
    <submittedName>
        <fullName evidence="2">Antibiotic biosynthesis monooxygenase</fullName>
    </submittedName>
</protein>
<name>A0A810Q7J3_9FIRM</name>
<keyword evidence="3" id="KW-1185">Reference proteome</keyword>
<keyword evidence="2" id="KW-0560">Oxidoreductase</keyword>